<feature type="region of interest" description="Disordered" evidence="1">
    <location>
        <begin position="214"/>
        <end position="240"/>
    </location>
</feature>
<evidence type="ECO:0000256" key="1">
    <source>
        <dbReference type="SAM" id="MobiDB-lite"/>
    </source>
</evidence>
<feature type="compositionally biased region" description="Gly residues" evidence="1">
    <location>
        <begin position="7"/>
        <end position="24"/>
    </location>
</feature>
<evidence type="ECO:0000259" key="2">
    <source>
        <dbReference type="Pfam" id="PF18819"/>
    </source>
</evidence>
<gene>
    <name evidence="4" type="ORF">SAMN05444007_106152</name>
</gene>
<dbReference type="InterPro" id="IPR041639">
    <property type="entry name" value="LPD39"/>
</dbReference>
<dbReference type="InterPro" id="IPR041131">
    <property type="entry name" value="MuF_C"/>
</dbReference>
<dbReference type="Pfam" id="PF18819">
    <property type="entry name" value="MuF_C"/>
    <property type="match status" value="1"/>
</dbReference>
<evidence type="ECO:0000259" key="3">
    <source>
        <dbReference type="Pfam" id="PF18858"/>
    </source>
</evidence>
<reference evidence="4 5" key="1">
    <citation type="submission" date="2016-10" db="EMBL/GenBank/DDBJ databases">
        <authorList>
            <person name="de Groot N.N."/>
        </authorList>
    </citation>
    <scope>NUCLEOTIDE SEQUENCE [LARGE SCALE GENOMIC DNA]</scope>
    <source>
        <strain evidence="4 5">DSM 29340</strain>
    </source>
</reference>
<feature type="domain" description="Phage MuF C-terminal" evidence="2">
    <location>
        <begin position="78"/>
        <end position="180"/>
    </location>
</feature>
<feature type="domain" description="Large polyvalent protein-associated" evidence="3">
    <location>
        <begin position="255"/>
        <end position="350"/>
    </location>
</feature>
<dbReference type="OrthoDB" id="9814088at2"/>
<dbReference type="RefSeq" id="WP_092366888.1">
    <property type="nucleotide sequence ID" value="NZ_BMGV01000006.1"/>
</dbReference>
<organism evidence="4 5">
    <name type="scientific">Cribrihabitans marinus</name>
    <dbReference type="NCBI Taxonomy" id="1227549"/>
    <lineage>
        <taxon>Bacteria</taxon>
        <taxon>Pseudomonadati</taxon>
        <taxon>Pseudomonadota</taxon>
        <taxon>Alphaproteobacteria</taxon>
        <taxon>Rhodobacterales</taxon>
        <taxon>Paracoccaceae</taxon>
        <taxon>Cribrihabitans</taxon>
    </lineage>
</organism>
<dbReference type="AlphaFoldDB" id="A0A1H7AWU9"/>
<dbReference type="Proteomes" id="UP000199379">
    <property type="component" value="Unassembled WGS sequence"/>
</dbReference>
<sequence>MQQIADGGVGGRGDPNPSGPGGGFKARRKAKQGWQDELRALLDGKIEPHQSLSLGAVPEIFRAFGGKGRDLVMQASKLRKVMRERANLSTDTIANLPDMIANPFMAINQHGGDRTGDLLLVTDHLTKDGEVVVVAIKRSGKTDKDAAASVVVTFYGKEKFDDMVLTAQERGQIMYLSGERAGSGYEHTGANSLNAPLSGTLQRLRASSKIRTPRSVFKGGQTPGGDPEMRAPKRQNPGLEAASSVTAESAKQLMSDVLTQVMAGKSGVNILALTPGRALMNELGGKMPSVKKYLRLKEQMDTLHNEHHAKTDKLAQEWREILTKDHDANKRLMDLMHDRTIEGQDPSKPFMPVAEPRNPDLVAKYGLRSKTGWAAKT</sequence>
<proteinExistence type="predicted"/>
<feature type="region of interest" description="Disordered" evidence="1">
    <location>
        <begin position="1"/>
        <end position="30"/>
    </location>
</feature>
<evidence type="ECO:0000313" key="4">
    <source>
        <dbReference type="EMBL" id="SEJ68397.1"/>
    </source>
</evidence>
<evidence type="ECO:0000313" key="5">
    <source>
        <dbReference type="Proteomes" id="UP000199379"/>
    </source>
</evidence>
<protein>
    <recommendedName>
        <fullName evidence="6">Phage MuF C-terminal domain-containing protein</fullName>
    </recommendedName>
</protein>
<dbReference type="Pfam" id="PF18858">
    <property type="entry name" value="LPD39"/>
    <property type="match status" value="1"/>
</dbReference>
<evidence type="ECO:0008006" key="6">
    <source>
        <dbReference type="Google" id="ProtNLM"/>
    </source>
</evidence>
<keyword evidence="5" id="KW-1185">Reference proteome</keyword>
<dbReference type="EMBL" id="FNYD01000006">
    <property type="protein sequence ID" value="SEJ68397.1"/>
    <property type="molecule type" value="Genomic_DNA"/>
</dbReference>
<name>A0A1H7AWU9_9RHOB</name>
<accession>A0A1H7AWU9</accession>